<organism evidence="3 4">
    <name type="scientific">Cladobotryum mycophilum</name>
    <dbReference type="NCBI Taxonomy" id="491253"/>
    <lineage>
        <taxon>Eukaryota</taxon>
        <taxon>Fungi</taxon>
        <taxon>Dikarya</taxon>
        <taxon>Ascomycota</taxon>
        <taxon>Pezizomycotina</taxon>
        <taxon>Sordariomycetes</taxon>
        <taxon>Hypocreomycetidae</taxon>
        <taxon>Hypocreales</taxon>
        <taxon>Hypocreaceae</taxon>
        <taxon>Cladobotryum</taxon>
    </lineage>
</organism>
<feature type="domain" description="Bacteriophage T5 Orf172 DNA-binding" evidence="2">
    <location>
        <begin position="292"/>
        <end position="410"/>
    </location>
</feature>
<feature type="region of interest" description="Disordered" evidence="1">
    <location>
        <begin position="117"/>
        <end position="144"/>
    </location>
</feature>
<keyword evidence="4" id="KW-1185">Reference proteome</keyword>
<comment type="caution">
    <text evidence="3">The sequence shown here is derived from an EMBL/GenBank/DDBJ whole genome shotgun (WGS) entry which is preliminary data.</text>
</comment>
<feature type="region of interest" description="Disordered" evidence="1">
    <location>
        <begin position="332"/>
        <end position="364"/>
    </location>
</feature>
<accession>A0ABR0SW15</accession>
<evidence type="ECO:0000313" key="4">
    <source>
        <dbReference type="Proteomes" id="UP001338125"/>
    </source>
</evidence>
<feature type="region of interest" description="Disordered" evidence="1">
    <location>
        <begin position="161"/>
        <end position="205"/>
    </location>
</feature>
<protein>
    <recommendedName>
        <fullName evidence="2">Bacteriophage T5 Orf172 DNA-binding domain-containing protein</fullName>
    </recommendedName>
</protein>
<evidence type="ECO:0000259" key="2">
    <source>
        <dbReference type="SMART" id="SM00974"/>
    </source>
</evidence>
<dbReference type="Proteomes" id="UP001338125">
    <property type="component" value="Unassembled WGS sequence"/>
</dbReference>
<evidence type="ECO:0000313" key="3">
    <source>
        <dbReference type="EMBL" id="KAK5996092.1"/>
    </source>
</evidence>
<dbReference type="InterPro" id="IPR018306">
    <property type="entry name" value="Phage_T5_Orf172_DNA-bd"/>
</dbReference>
<feature type="region of interest" description="Disordered" evidence="1">
    <location>
        <begin position="263"/>
        <end position="286"/>
    </location>
</feature>
<dbReference type="InterPro" id="IPR053006">
    <property type="entry name" value="Meiosis_regulatory"/>
</dbReference>
<feature type="compositionally biased region" description="Low complexity" evidence="1">
    <location>
        <begin position="189"/>
        <end position="205"/>
    </location>
</feature>
<dbReference type="PANTHER" id="PTHR28094:SF2">
    <property type="entry name" value="BACTERIOPHAGE T5 ORF172 DNA-BINDING DOMAIN-CONTAINING PROTEIN"/>
    <property type="match status" value="1"/>
</dbReference>
<proteinExistence type="predicted"/>
<feature type="compositionally biased region" description="Low complexity" evidence="1">
    <location>
        <begin position="172"/>
        <end position="181"/>
    </location>
</feature>
<gene>
    <name evidence="3" type="ORF">PT974_04519</name>
</gene>
<dbReference type="Pfam" id="PF10544">
    <property type="entry name" value="T5orf172"/>
    <property type="match status" value="1"/>
</dbReference>
<reference evidence="3 4" key="1">
    <citation type="submission" date="2024-01" db="EMBL/GenBank/DDBJ databases">
        <title>Complete genome of Cladobotryum mycophilum ATHUM6906.</title>
        <authorList>
            <person name="Christinaki A.C."/>
            <person name="Myridakis A.I."/>
            <person name="Kouvelis V.N."/>
        </authorList>
    </citation>
    <scope>NUCLEOTIDE SEQUENCE [LARGE SCALE GENOMIC DNA]</scope>
    <source>
        <strain evidence="3 4">ATHUM6906</strain>
    </source>
</reference>
<dbReference type="SMART" id="SM00974">
    <property type="entry name" value="T5orf172"/>
    <property type="match status" value="1"/>
</dbReference>
<feature type="compositionally biased region" description="Polar residues" evidence="1">
    <location>
        <begin position="117"/>
        <end position="131"/>
    </location>
</feature>
<sequence length="425" mass="46635">MPFIPNTPESLLARTDSKKADSTCRGITSNGRPCRRPITAPFPAPGDKQHLSAAAAADDLSDESLYCWQHKEQARAHSAHSTLRPQRPHMISEEGRSSLDTLADRLGLLELQEQTHATSANGYSNGGQNQYPKPEKRPSSTKRKKRSLTFCFCFSIPVEESHQQPRPHRPRPQAQPSQAPSAPIPTTFSARPPASHHSAVSSAAGPKPLLIPDSLPAAAASASALRTEVARPVTESDEPGYIYMFWLTPVSASTPAPIDAARSLLVPPSRPDTSRRASDVVSSFADQHSKKDSKTMLLKIGRAANVQRRMNQWSRQCGYSIEMLRFYPYVPSSSTTPSPSTSPAHSPAPRSRSNSSTPHTTPHVKKVERLIHLELSGLGLRAKLGTCEACGREHKEWFEVEASREGIKAVDDIIRRWIEWDESSG</sequence>
<dbReference type="EMBL" id="JAVFKD010000004">
    <property type="protein sequence ID" value="KAK5996092.1"/>
    <property type="molecule type" value="Genomic_DNA"/>
</dbReference>
<feature type="region of interest" description="Disordered" evidence="1">
    <location>
        <begin position="1"/>
        <end position="55"/>
    </location>
</feature>
<dbReference type="PANTHER" id="PTHR28094">
    <property type="entry name" value="MEIOTICALLY UP-REGULATED GENE 113 PROTEIN"/>
    <property type="match status" value="1"/>
</dbReference>
<evidence type="ECO:0000256" key="1">
    <source>
        <dbReference type="SAM" id="MobiDB-lite"/>
    </source>
</evidence>
<name>A0ABR0SW15_9HYPO</name>
<feature type="compositionally biased region" description="Low complexity" evidence="1">
    <location>
        <begin position="332"/>
        <end position="358"/>
    </location>
</feature>